<accession>A0A840G660</accession>
<evidence type="ECO:0000313" key="2">
    <source>
        <dbReference type="EMBL" id="MBB4246871.1"/>
    </source>
</evidence>
<dbReference type="OrthoDB" id="6862397at2"/>
<feature type="compositionally biased region" description="Polar residues" evidence="1">
    <location>
        <begin position="205"/>
        <end position="217"/>
    </location>
</feature>
<dbReference type="Pfam" id="PF11136">
    <property type="entry name" value="DUF2889"/>
    <property type="match status" value="1"/>
</dbReference>
<gene>
    <name evidence="2" type="ORF">GGD90_001234</name>
</gene>
<dbReference type="InterPro" id="IPR021312">
    <property type="entry name" value="DUF2889"/>
</dbReference>
<comment type="caution">
    <text evidence="2">The sequence shown here is derived from an EMBL/GenBank/DDBJ whole genome shotgun (WGS) entry which is preliminary data.</text>
</comment>
<keyword evidence="3" id="KW-1185">Reference proteome</keyword>
<dbReference type="AlphaFoldDB" id="A0A840G660"/>
<evidence type="ECO:0000256" key="1">
    <source>
        <dbReference type="SAM" id="MobiDB-lite"/>
    </source>
</evidence>
<protein>
    <recommendedName>
        <fullName evidence="4">DUF2889 domain-containing protein</fullName>
    </recommendedName>
</protein>
<dbReference type="RefSeq" id="WP_153115371.1">
    <property type="nucleotide sequence ID" value="NZ_JACIGE010000003.1"/>
</dbReference>
<sequence length="217" mass="24070">MPLPPIAYERTRQHVRRVELSGFKRGDGHWDIEARIVDVKDHDYHLSSGMRPQGEPVHDMSVRVTIDRKMSILDAVACSDATPYPGLCESIAPHYRQLVGLNLFHGFRKAVKDLFGGVHGCSHLSELLMHLPTAALQTFASDIPDNDDSAHKPYQLDRCHALDAHAEAVRRYYPRWYRAPLAESASETPPFTKPLSPDGELNAGSAGTPSNPGKENA</sequence>
<proteinExistence type="predicted"/>
<organism evidence="2 3">
    <name type="scientific">Rhodocyclus tenuis</name>
    <name type="common">Rhodospirillum tenue</name>
    <dbReference type="NCBI Taxonomy" id="1066"/>
    <lineage>
        <taxon>Bacteria</taxon>
        <taxon>Pseudomonadati</taxon>
        <taxon>Pseudomonadota</taxon>
        <taxon>Betaproteobacteria</taxon>
        <taxon>Rhodocyclales</taxon>
        <taxon>Rhodocyclaceae</taxon>
        <taxon>Rhodocyclus</taxon>
    </lineage>
</organism>
<name>A0A840G660_RHOTE</name>
<feature type="region of interest" description="Disordered" evidence="1">
    <location>
        <begin position="183"/>
        <end position="217"/>
    </location>
</feature>
<evidence type="ECO:0000313" key="3">
    <source>
        <dbReference type="Proteomes" id="UP000587070"/>
    </source>
</evidence>
<dbReference type="Proteomes" id="UP000587070">
    <property type="component" value="Unassembled WGS sequence"/>
</dbReference>
<evidence type="ECO:0008006" key="4">
    <source>
        <dbReference type="Google" id="ProtNLM"/>
    </source>
</evidence>
<reference evidence="2 3" key="1">
    <citation type="submission" date="2020-08" db="EMBL/GenBank/DDBJ databases">
        <title>Genome sequencing of Purple Non-Sulfur Bacteria from various extreme environments.</title>
        <authorList>
            <person name="Mayer M."/>
        </authorList>
    </citation>
    <scope>NUCLEOTIDE SEQUENCE [LARGE SCALE GENOMIC DNA]</scope>
    <source>
        <strain evidence="2 3">2761</strain>
    </source>
</reference>
<dbReference type="EMBL" id="JACIGE010000003">
    <property type="protein sequence ID" value="MBB4246871.1"/>
    <property type="molecule type" value="Genomic_DNA"/>
</dbReference>